<evidence type="ECO:0000256" key="5">
    <source>
        <dbReference type="ARBA" id="ARBA00023002"/>
    </source>
</evidence>
<organism evidence="9 10">
    <name type="scientific">Sungouiella intermedia</name>
    <dbReference type="NCBI Taxonomy" id="45354"/>
    <lineage>
        <taxon>Eukaryota</taxon>
        <taxon>Fungi</taxon>
        <taxon>Dikarya</taxon>
        <taxon>Ascomycota</taxon>
        <taxon>Saccharomycotina</taxon>
        <taxon>Pichiomycetes</taxon>
        <taxon>Metschnikowiaceae</taxon>
        <taxon>Sungouiella</taxon>
    </lineage>
</organism>
<evidence type="ECO:0000259" key="8">
    <source>
        <dbReference type="Pfam" id="PF08240"/>
    </source>
</evidence>
<dbReference type="GO" id="GO:0005739">
    <property type="term" value="C:mitochondrion"/>
    <property type="evidence" value="ECO:0007669"/>
    <property type="project" value="UniProtKB-SubCell"/>
</dbReference>
<keyword evidence="6" id="KW-0496">Mitochondrion</keyword>
<dbReference type="SUPFAM" id="SSF50129">
    <property type="entry name" value="GroES-like"/>
    <property type="match status" value="1"/>
</dbReference>
<protein>
    <submittedName>
        <fullName evidence="9">CIC11C00000002902</fullName>
    </submittedName>
</protein>
<dbReference type="Gene3D" id="3.90.180.10">
    <property type="entry name" value="Medium-chain alcohol dehydrogenases, catalytic domain"/>
    <property type="match status" value="1"/>
</dbReference>
<dbReference type="InterPro" id="IPR051034">
    <property type="entry name" value="Mito_Enoyl-ACP_Reductase"/>
</dbReference>
<evidence type="ECO:0000256" key="2">
    <source>
        <dbReference type="ARBA" id="ARBA00010371"/>
    </source>
</evidence>
<comment type="subcellular location">
    <subcellularLocation>
        <location evidence="1">Mitochondrion</location>
    </subcellularLocation>
</comment>
<evidence type="ECO:0000256" key="3">
    <source>
        <dbReference type="ARBA" id="ARBA00022857"/>
    </source>
</evidence>
<dbReference type="InterPro" id="IPR011032">
    <property type="entry name" value="GroES-like_sf"/>
</dbReference>
<sequence>MVSVSAVTYTETSKDIPSVLKNSTSEINPSKLAPNEILIKALGTPINPSDWKLFEGSYKAPIAFKQIGQDPDAPKVAVGGNEGVFSIVAKGDDVSTYNIGDWVILKLTGFGTWRTYAIVAVTEDNKDPLIVVLKKESPLLTLDEASTISTNPSTAYQLFTYYIKDWNNKGNDWIVTNAGNSFVNKYLFQIARHFNVKTLATVRDKPNWNDIEKELTDLGATVVVKEEDFVKESFITEELPKIIGDGKVRLALDSLGGPTTLNLTNALSQEGTFVNYGALAGGLVLFSPGAQLHKNFELKSYWLTRNTRENPQSKVDTVHEVLELFRQKVFKPVKFTHYDYKEGDNLRDVFVRGIENSKNGKIVVVYK</sequence>
<dbReference type="GO" id="GO:0006631">
    <property type="term" value="P:fatty acid metabolic process"/>
    <property type="evidence" value="ECO:0007669"/>
    <property type="project" value="TreeGrafter"/>
</dbReference>
<evidence type="ECO:0000313" key="9">
    <source>
        <dbReference type="EMBL" id="SGZ48579.1"/>
    </source>
</evidence>
<dbReference type="CDD" id="cd08290">
    <property type="entry name" value="ETR"/>
    <property type="match status" value="1"/>
</dbReference>
<dbReference type="InterPro" id="IPR013154">
    <property type="entry name" value="ADH-like_N"/>
</dbReference>
<comment type="similarity">
    <text evidence="2">Belongs to the zinc-containing alcohol dehydrogenase family. Quinone oxidoreductase subfamily.</text>
</comment>
<proteinExistence type="inferred from homology"/>
<dbReference type="EMBL" id="LT635764">
    <property type="protein sequence ID" value="SGZ48579.1"/>
    <property type="molecule type" value="Genomic_DNA"/>
</dbReference>
<dbReference type="Gene3D" id="3.40.50.720">
    <property type="entry name" value="NAD(P)-binding Rossmann-like Domain"/>
    <property type="match status" value="1"/>
</dbReference>
<reference evidence="9 10" key="1">
    <citation type="submission" date="2016-10" db="EMBL/GenBank/DDBJ databases">
        <authorList>
            <person name="de Groot N.N."/>
        </authorList>
    </citation>
    <scope>NUCLEOTIDE SEQUENCE [LARGE SCALE GENOMIC DNA]</scope>
    <source>
        <strain evidence="9 10">PYCC 4715</strain>
    </source>
</reference>
<dbReference type="InterPro" id="IPR036291">
    <property type="entry name" value="NAD(P)-bd_dom_sf"/>
</dbReference>
<evidence type="ECO:0000313" key="10">
    <source>
        <dbReference type="Proteomes" id="UP000182259"/>
    </source>
</evidence>
<accession>A0A1L0FVH1</accession>
<dbReference type="AlphaFoldDB" id="A0A1L0FVH1"/>
<gene>
    <name evidence="9" type="ORF">SAMEA4029009_CIC11G00000002902</name>
</gene>
<dbReference type="Proteomes" id="UP000182259">
    <property type="component" value="Chromosome I"/>
</dbReference>
<name>A0A1L0FVH1_9ASCO</name>
<dbReference type="PANTHER" id="PTHR43981:SF2">
    <property type="entry name" value="ENOYL-[ACYL-CARRIER-PROTEIN] REDUCTASE, MITOCHONDRIAL"/>
    <property type="match status" value="1"/>
</dbReference>
<dbReference type="InterPro" id="IPR013149">
    <property type="entry name" value="ADH-like_C"/>
</dbReference>
<dbReference type="Pfam" id="PF00107">
    <property type="entry name" value="ADH_zinc_N"/>
    <property type="match status" value="1"/>
</dbReference>
<keyword evidence="3" id="KW-0521">NADP</keyword>
<evidence type="ECO:0000256" key="6">
    <source>
        <dbReference type="ARBA" id="ARBA00023128"/>
    </source>
</evidence>
<feature type="domain" description="Alcohol dehydrogenase-like N-terminal" evidence="8">
    <location>
        <begin position="34"/>
        <end position="119"/>
    </location>
</feature>
<keyword evidence="5" id="KW-0560">Oxidoreductase</keyword>
<evidence type="ECO:0000259" key="7">
    <source>
        <dbReference type="Pfam" id="PF00107"/>
    </source>
</evidence>
<evidence type="ECO:0000256" key="4">
    <source>
        <dbReference type="ARBA" id="ARBA00022946"/>
    </source>
</evidence>
<evidence type="ECO:0000256" key="1">
    <source>
        <dbReference type="ARBA" id="ARBA00004173"/>
    </source>
</evidence>
<feature type="domain" description="Alcohol dehydrogenase-like C-terminal" evidence="7">
    <location>
        <begin position="187"/>
        <end position="307"/>
    </location>
</feature>
<keyword evidence="4" id="KW-0809">Transit peptide</keyword>
<dbReference type="SUPFAM" id="SSF51735">
    <property type="entry name" value="NAD(P)-binding Rossmann-fold domains"/>
    <property type="match status" value="1"/>
</dbReference>
<dbReference type="GO" id="GO:0016491">
    <property type="term" value="F:oxidoreductase activity"/>
    <property type="evidence" value="ECO:0007669"/>
    <property type="project" value="UniProtKB-KW"/>
</dbReference>
<dbReference type="PANTHER" id="PTHR43981">
    <property type="entry name" value="ENOYL-[ACYL-CARRIER-PROTEIN] REDUCTASE, MITOCHONDRIAL"/>
    <property type="match status" value="1"/>
</dbReference>
<dbReference type="Pfam" id="PF08240">
    <property type="entry name" value="ADH_N"/>
    <property type="match status" value="1"/>
</dbReference>